<organism evidence="2 3">
    <name type="scientific">Arthrobacter pigmenti</name>
    <dbReference type="NCBI Taxonomy" id="271432"/>
    <lineage>
        <taxon>Bacteria</taxon>
        <taxon>Bacillati</taxon>
        <taxon>Actinomycetota</taxon>
        <taxon>Actinomycetes</taxon>
        <taxon>Micrococcales</taxon>
        <taxon>Micrococcaceae</taxon>
        <taxon>Arthrobacter</taxon>
    </lineage>
</organism>
<reference evidence="2 3" key="1">
    <citation type="submission" date="2020-03" db="EMBL/GenBank/DDBJ databases">
        <title>Sequencing the genomes of 1000 actinobacteria strains.</title>
        <authorList>
            <person name="Klenk H.-P."/>
        </authorList>
    </citation>
    <scope>NUCLEOTIDE SEQUENCE [LARGE SCALE GENOMIC DNA]</scope>
    <source>
        <strain evidence="2 3">DSM 16403</strain>
    </source>
</reference>
<keyword evidence="1" id="KW-1133">Transmembrane helix</keyword>
<name>A0A846RW72_9MICC</name>
<comment type="caution">
    <text evidence="2">The sequence shown here is derived from an EMBL/GenBank/DDBJ whole genome shotgun (WGS) entry which is preliminary data.</text>
</comment>
<keyword evidence="1" id="KW-0812">Transmembrane</keyword>
<sequence length="205" mass="22337">MSSQILAQSVEQSDGSPAAIIISLVAAAAAVAAVVVARRALDYTKGEPLRAVQRKLNDELRERGTSLIEDIGALLTALRLGKNIPQESPALEECRSFLNNLATRRPQGSDASRHRSTAVHLQSLSIAWESTAHKQRRVDEDEAYLAQRRAAGDTDLTKRTTQLNQDTRGRDAAYLEVKGKAEKALEALEGEISVLDRLDRGEIQG</sequence>
<evidence type="ECO:0000256" key="1">
    <source>
        <dbReference type="SAM" id="Phobius"/>
    </source>
</evidence>
<dbReference type="RefSeq" id="WP_167995682.1">
    <property type="nucleotide sequence ID" value="NZ_JAATJL010000001.1"/>
</dbReference>
<dbReference type="Proteomes" id="UP000547458">
    <property type="component" value="Unassembled WGS sequence"/>
</dbReference>
<keyword evidence="1" id="KW-0472">Membrane</keyword>
<evidence type="ECO:0000313" key="3">
    <source>
        <dbReference type="Proteomes" id="UP000547458"/>
    </source>
</evidence>
<protein>
    <submittedName>
        <fullName evidence="2">Uncharacterized protein</fullName>
    </submittedName>
</protein>
<keyword evidence="3" id="KW-1185">Reference proteome</keyword>
<proteinExistence type="predicted"/>
<accession>A0A846RW72</accession>
<dbReference type="AlphaFoldDB" id="A0A846RW72"/>
<evidence type="ECO:0000313" key="2">
    <source>
        <dbReference type="EMBL" id="NJC24427.1"/>
    </source>
</evidence>
<feature type="transmembrane region" description="Helical" evidence="1">
    <location>
        <begin position="20"/>
        <end position="41"/>
    </location>
</feature>
<gene>
    <name evidence="2" type="ORF">BJ994_003503</name>
</gene>
<dbReference type="EMBL" id="JAATJL010000001">
    <property type="protein sequence ID" value="NJC24427.1"/>
    <property type="molecule type" value="Genomic_DNA"/>
</dbReference>